<proteinExistence type="predicted"/>
<sequence>MMRSAHSSSIVGSSLALKWRCVTRATNQLPPSPPHCHILAVRSSIEEPLPPLLRQLSTLQPTPSIIKDSGRKAEGKHQRLLLAGVIVKRCQINVTLAIQLGITQRGVWGVGGYTELIPVSSSYS</sequence>
<keyword evidence="2" id="KW-1185">Reference proteome</keyword>
<dbReference type="AlphaFoldDB" id="A0AAV9SKS3"/>
<protein>
    <submittedName>
        <fullName evidence="1">Uncharacterized protein</fullName>
    </submittedName>
</protein>
<organism evidence="1 2">
    <name type="scientific">Crenichthys baileyi</name>
    <name type="common">White River springfish</name>
    <dbReference type="NCBI Taxonomy" id="28760"/>
    <lineage>
        <taxon>Eukaryota</taxon>
        <taxon>Metazoa</taxon>
        <taxon>Chordata</taxon>
        <taxon>Craniata</taxon>
        <taxon>Vertebrata</taxon>
        <taxon>Euteleostomi</taxon>
        <taxon>Actinopterygii</taxon>
        <taxon>Neopterygii</taxon>
        <taxon>Teleostei</taxon>
        <taxon>Neoteleostei</taxon>
        <taxon>Acanthomorphata</taxon>
        <taxon>Ovalentaria</taxon>
        <taxon>Atherinomorphae</taxon>
        <taxon>Cyprinodontiformes</taxon>
        <taxon>Goodeidae</taxon>
        <taxon>Crenichthys</taxon>
    </lineage>
</organism>
<dbReference type="EMBL" id="JAHHUM010000220">
    <property type="protein sequence ID" value="KAK5622051.1"/>
    <property type="molecule type" value="Genomic_DNA"/>
</dbReference>
<accession>A0AAV9SKS3</accession>
<gene>
    <name evidence="1" type="ORF">CRENBAI_011508</name>
</gene>
<dbReference type="Proteomes" id="UP001311232">
    <property type="component" value="Unassembled WGS sequence"/>
</dbReference>
<reference evidence="1 2" key="1">
    <citation type="submission" date="2021-06" db="EMBL/GenBank/DDBJ databases">
        <authorList>
            <person name="Palmer J.M."/>
        </authorList>
    </citation>
    <scope>NUCLEOTIDE SEQUENCE [LARGE SCALE GENOMIC DNA]</scope>
    <source>
        <strain evidence="1 2">MEX-2019</strain>
        <tissue evidence="1">Muscle</tissue>
    </source>
</reference>
<name>A0AAV9SKS3_9TELE</name>
<evidence type="ECO:0000313" key="2">
    <source>
        <dbReference type="Proteomes" id="UP001311232"/>
    </source>
</evidence>
<comment type="caution">
    <text evidence="1">The sequence shown here is derived from an EMBL/GenBank/DDBJ whole genome shotgun (WGS) entry which is preliminary data.</text>
</comment>
<evidence type="ECO:0000313" key="1">
    <source>
        <dbReference type="EMBL" id="KAK5622051.1"/>
    </source>
</evidence>